<dbReference type="AlphaFoldDB" id="A0A8J3ZRF3"/>
<organism evidence="1 2">
    <name type="scientific">Virgisporangium ochraceum</name>
    <dbReference type="NCBI Taxonomy" id="65505"/>
    <lineage>
        <taxon>Bacteria</taxon>
        <taxon>Bacillati</taxon>
        <taxon>Actinomycetota</taxon>
        <taxon>Actinomycetes</taxon>
        <taxon>Micromonosporales</taxon>
        <taxon>Micromonosporaceae</taxon>
        <taxon>Virgisporangium</taxon>
    </lineage>
</organism>
<dbReference type="EMBL" id="BOPH01000029">
    <property type="protein sequence ID" value="GIJ67672.1"/>
    <property type="molecule type" value="Genomic_DNA"/>
</dbReference>
<gene>
    <name evidence="1" type="ORF">Voc01_025890</name>
</gene>
<sequence length="158" mass="17113">MDPLCPLSGRPPAAAGHAASAGLLEHPLLQRLICLGFDSHDFAIFGSGPLLAWGLRCDIGDLDIVARGSAWERARTIGVPRSGGISGDPTMHLWGGRIEVYARWFAPLQDTDELIDGADLIGGLRFVRLEYVLAYKRELGRPKDLVDIRAMEGLAPAR</sequence>
<dbReference type="Proteomes" id="UP000635606">
    <property type="component" value="Unassembled WGS sequence"/>
</dbReference>
<dbReference type="RefSeq" id="WP_203927628.1">
    <property type="nucleotide sequence ID" value="NZ_BOPH01000029.1"/>
</dbReference>
<evidence type="ECO:0000313" key="2">
    <source>
        <dbReference type="Proteomes" id="UP000635606"/>
    </source>
</evidence>
<comment type="caution">
    <text evidence="1">The sequence shown here is derived from an EMBL/GenBank/DDBJ whole genome shotgun (WGS) entry which is preliminary data.</text>
</comment>
<dbReference type="InterPro" id="IPR043519">
    <property type="entry name" value="NT_sf"/>
</dbReference>
<evidence type="ECO:0000313" key="1">
    <source>
        <dbReference type="EMBL" id="GIJ67672.1"/>
    </source>
</evidence>
<name>A0A8J3ZRF3_9ACTN</name>
<reference evidence="1" key="1">
    <citation type="submission" date="2021-01" db="EMBL/GenBank/DDBJ databases">
        <title>Whole genome shotgun sequence of Virgisporangium ochraceum NBRC 16418.</title>
        <authorList>
            <person name="Komaki H."/>
            <person name="Tamura T."/>
        </authorList>
    </citation>
    <scope>NUCLEOTIDE SEQUENCE</scope>
    <source>
        <strain evidence="1">NBRC 16418</strain>
    </source>
</reference>
<accession>A0A8J3ZRF3</accession>
<protein>
    <recommendedName>
        <fullName evidence="3">Nucleotidyltransferase family protein</fullName>
    </recommendedName>
</protein>
<evidence type="ECO:0008006" key="3">
    <source>
        <dbReference type="Google" id="ProtNLM"/>
    </source>
</evidence>
<dbReference type="SUPFAM" id="SSF81301">
    <property type="entry name" value="Nucleotidyltransferase"/>
    <property type="match status" value="1"/>
</dbReference>
<keyword evidence="2" id="KW-1185">Reference proteome</keyword>
<proteinExistence type="predicted"/>